<keyword evidence="4" id="KW-1185">Reference proteome</keyword>
<sequence>MNKFSVEMDNGELDQLLSCLDMVNAQASCSFDIDEFLSRTEACNDSLGRTEACTDSLGRTQACTHAHACKTVGPDNSHTHTCYHIHTQVVPAPSEVPSPSDDTAESVENKSKKRPVGNREAVRKYREKKKARAASLEDEVVRLRALNQQLMKRLQGQALLEAEIARLKCLLVDFRGRIEGEIGAFPYQKPHKSGDVYQYLVNASPGTYVMNPCNTQQSDQLHCLHPGSERVALNGQSISDCGFDTLQCLGNQNSGLKAPPGCDIGSGSTGNTSKGNRRKGEFYCSKYIRFSCYQMKDAWQLNLTLVEKDILIS</sequence>
<dbReference type="Gramene" id="OE9A027827T1">
    <property type="protein sequence ID" value="OE9A027827C1"/>
    <property type="gene ID" value="OE9A027827"/>
</dbReference>
<evidence type="ECO:0000313" key="3">
    <source>
        <dbReference type="EMBL" id="CAA2983929.1"/>
    </source>
</evidence>
<dbReference type="SMART" id="SM00338">
    <property type="entry name" value="BRLZ"/>
    <property type="match status" value="1"/>
</dbReference>
<feature type="domain" description="BZIP" evidence="2">
    <location>
        <begin position="108"/>
        <end position="155"/>
    </location>
</feature>
<dbReference type="EMBL" id="CACTIH010003747">
    <property type="protein sequence ID" value="CAA2983929.1"/>
    <property type="molecule type" value="Genomic_DNA"/>
</dbReference>
<dbReference type="PANTHER" id="PTHR23334:SF49">
    <property type="entry name" value="BASIC LEUCINE ZIPPER 23"/>
    <property type="match status" value="1"/>
</dbReference>
<dbReference type="InterPro" id="IPR004827">
    <property type="entry name" value="bZIP"/>
</dbReference>
<dbReference type="CDD" id="cd14686">
    <property type="entry name" value="bZIP"/>
    <property type="match status" value="1"/>
</dbReference>
<dbReference type="AlphaFoldDB" id="A0A8S0RY06"/>
<dbReference type="Gramene" id="OE9A027827T2">
    <property type="protein sequence ID" value="OE9A027827C2"/>
    <property type="gene ID" value="OE9A027827"/>
</dbReference>
<evidence type="ECO:0000313" key="4">
    <source>
        <dbReference type="Proteomes" id="UP000594638"/>
    </source>
</evidence>
<proteinExistence type="predicted"/>
<dbReference type="GO" id="GO:0000978">
    <property type="term" value="F:RNA polymerase II cis-regulatory region sequence-specific DNA binding"/>
    <property type="evidence" value="ECO:0007669"/>
    <property type="project" value="TreeGrafter"/>
</dbReference>
<dbReference type="PANTHER" id="PTHR23334">
    <property type="entry name" value="CCAAT/ENHANCER BINDING PROTEIN"/>
    <property type="match status" value="1"/>
</dbReference>
<feature type="compositionally biased region" description="Low complexity" evidence="1">
    <location>
        <begin position="91"/>
        <end position="100"/>
    </location>
</feature>
<protein>
    <submittedName>
        <fullName evidence="3">Basic leucine zipper 23-like</fullName>
    </submittedName>
</protein>
<dbReference type="OrthoDB" id="1905076at2759"/>
<comment type="caution">
    <text evidence="3">The sequence shown here is derived from an EMBL/GenBank/DDBJ whole genome shotgun (WGS) entry which is preliminary data.</text>
</comment>
<evidence type="ECO:0000256" key="1">
    <source>
        <dbReference type="SAM" id="MobiDB-lite"/>
    </source>
</evidence>
<dbReference type="Pfam" id="PF07716">
    <property type="entry name" value="bZIP_2"/>
    <property type="match status" value="1"/>
</dbReference>
<dbReference type="Gene3D" id="1.20.5.170">
    <property type="match status" value="1"/>
</dbReference>
<dbReference type="PROSITE" id="PS50217">
    <property type="entry name" value="BZIP"/>
    <property type="match status" value="1"/>
</dbReference>
<dbReference type="Proteomes" id="UP000594638">
    <property type="component" value="Unassembled WGS sequence"/>
</dbReference>
<reference evidence="3 4" key="1">
    <citation type="submission" date="2019-12" db="EMBL/GenBank/DDBJ databases">
        <authorList>
            <person name="Alioto T."/>
            <person name="Alioto T."/>
            <person name="Gomez Garrido J."/>
        </authorList>
    </citation>
    <scope>NUCLEOTIDE SEQUENCE [LARGE SCALE GENOMIC DNA]</scope>
</reference>
<dbReference type="InterPro" id="IPR046347">
    <property type="entry name" value="bZIP_sf"/>
</dbReference>
<dbReference type="GO" id="GO:0006351">
    <property type="term" value="P:DNA-templated transcription"/>
    <property type="evidence" value="ECO:0007669"/>
    <property type="project" value="InterPro"/>
</dbReference>
<organism evidence="3 4">
    <name type="scientific">Olea europaea subsp. europaea</name>
    <dbReference type="NCBI Taxonomy" id="158383"/>
    <lineage>
        <taxon>Eukaryota</taxon>
        <taxon>Viridiplantae</taxon>
        <taxon>Streptophyta</taxon>
        <taxon>Embryophyta</taxon>
        <taxon>Tracheophyta</taxon>
        <taxon>Spermatophyta</taxon>
        <taxon>Magnoliopsida</taxon>
        <taxon>eudicotyledons</taxon>
        <taxon>Gunneridae</taxon>
        <taxon>Pentapetalae</taxon>
        <taxon>asterids</taxon>
        <taxon>lamiids</taxon>
        <taxon>Lamiales</taxon>
        <taxon>Oleaceae</taxon>
        <taxon>Oleeae</taxon>
        <taxon>Olea</taxon>
    </lineage>
</organism>
<dbReference type="GO" id="GO:0000981">
    <property type="term" value="F:DNA-binding transcription factor activity, RNA polymerase II-specific"/>
    <property type="evidence" value="ECO:0007669"/>
    <property type="project" value="TreeGrafter"/>
</dbReference>
<evidence type="ECO:0000259" key="2">
    <source>
        <dbReference type="PROSITE" id="PS50217"/>
    </source>
</evidence>
<gene>
    <name evidence="3" type="ORF">OLEA9_A027827</name>
</gene>
<accession>A0A8S0RY06</accession>
<feature type="region of interest" description="Disordered" evidence="1">
    <location>
        <begin position="91"/>
        <end position="122"/>
    </location>
</feature>
<name>A0A8S0RY06_OLEEU</name>
<dbReference type="SUPFAM" id="SSF57959">
    <property type="entry name" value="Leucine zipper domain"/>
    <property type="match status" value="1"/>
</dbReference>
<dbReference type="InterPro" id="IPR031106">
    <property type="entry name" value="C/EBP"/>
</dbReference>